<dbReference type="Proteomes" id="UP000247702">
    <property type="component" value="Unassembled WGS sequence"/>
</dbReference>
<accession>A0A2Z6RWK7</accession>
<evidence type="ECO:0000313" key="1">
    <source>
        <dbReference type="EMBL" id="GBC06701.1"/>
    </source>
</evidence>
<evidence type="ECO:0000313" key="2">
    <source>
        <dbReference type="Proteomes" id="UP000247702"/>
    </source>
</evidence>
<gene>
    <name evidence="1" type="ORF">RclHR1_00070068</name>
</gene>
<dbReference type="SUPFAM" id="SSF81585">
    <property type="entry name" value="PsbU/PolX domain-like"/>
    <property type="match status" value="1"/>
</dbReference>
<dbReference type="STRING" id="94130.A0A2Z6RWK7"/>
<protein>
    <recommendedName>
        <fullName evidence="3">Crinkler effector protein N-terminal domain-containing protein</fullName>
    </recommendedName>
</protein>
<proteinExistence type="predicted"/>
<reference evidence="1 2" key="1">
    <citation type="submission" date="2017-11" db="EMBL/GenBank/DDBJ databases">
        <title>The genome of Rhizophagus clarus HR1 reveals common genetic basis of auxotrophy among arbuscular mycorrhizal fungi.</title>
        <authorList>
            <person name="Kobayashi Y."/>
        </authorList>
    </citation>
    <scope>NUCLEOTIDE SEQUENCE [LARGE SCALE GENOMIC DNA]</scope>
    <source>
        <strain evidence="1 2">HR1</strain>
    </source>
</reference>
<dbReference type="AlphaFoldDB" id="A0A2Z6RWK7"/>
<name>A0A2Z6RWK7_9GLOM</name>
<keyword evidence="2" id="KW-1185">Reference proteome</keyword>
<sequence length="680" mass="78426">MNNIYEAIKILDSKEKRAALRVLFTKNPEIEARVERALPTCDDDEERVFYLESLLKPAQTQIEITEAFPEGLPYMKPLPLLNTTGSDWEYQPDISLKQTLKMEIKEHYKQVLLGKFDKTNIPIYFFLSGAGTGKSRNASEFRKTAISCFYENGTYLRPKEDDPLRAVGSRMLFQLLREEMSLNDVLFRYEAPFPMSVISLVAKHENRDMKDIMVILVVDGMQKLMVHEDDGLNKNSAFYLALSHRKRVYLPVASLKSPEYRQGKNLVPVFEKKDIMNILVEDCGGHGRALEVLSECMAGRSIVNCNIEDLMHDLRVRLTDRYKEAIWKSRSDAKTIARAILTRSLLYVDKPVPKTEKKPDQFVQCGLIRFERKNEAPSGYFTAPYIWFWIFAEISKEWEDPILRDWTFADYKEQQDILSSSRSKPWQSFENFVAFFRCLKSAVIEENEPTTISEVHAGARLNGDVKFINHKLHLQFTKHQTDTNSENNPASEWNVKCNDTIVDVQEFKHCIINAPSSPYGDAFLPLDQLDAKSLNEIHQYKHTQKSISQELYQTERKGSSSENDFFILFTTSEDCDIELPKRSGIVDGKVFSDYFGPFTGRAYRSVEPSFVPKVNINTASLNQLYKVYLIGKKRANLIISKRPFNSIIEANLKTKIPRKILQNLSFQKGRAFHMISRILP</sequence>
<dbReference type="Gene3D" id="1.10.150.320">
    <property type="entry name" value="Photosystem II 12 kDa extrinsic protein"/>
    <property type="match status" value="1"/>
</dbReference>
<organism evidence="1 2">
    <name type="scientific">Rhizophagus clarus</name>
    <dbReference type="NCBI Taxonomy" id="94130"/>
    <lineage>
        <taxon>Eukaryota</taxon>
        <taxon>Fungi</taxon>
        <taxon>Fungi incertae sedis</taxon>
        <taxon>Mucoromycota</taxon>
        <taxon>Glomeromycotina</taxon>
        <taxon>Glomeromycetes</taxon>
        <taxon>Glomerales</taxon>
        <taxon>Glomeraceae</taxon>
        <taxon>Rhizophagus</taxon>
    </lineage>
</organism>
<evidence type="ECO:0008006" key="3">
    <source>
        <dbReference type="Google" id="ProtNLM"/>
    </source>
</evidence>
<dbReference type="EMBL" id="BEXD01004092">
    <property type="protein sequence ID" value="GBC06701.1"/>
    <property type="molecule type" value="Genomic_DNA"/>
</dbReference>
<comment type="caution">
    <text evidence="1">The sequence shown here is derived from an EMBL/GenBank/DDBJ whole genome shotgun (WGS) entry which is preliminary data.</text>
</comment>